<keyword evidence="3" id="KW-1185">Reference proteome</keyword>
<dbReference type="AlphaFoldDB" id="A0A1G7XGD1"/>
<dbReference type="Pfam" id="PF13174">
    <property type="entry name" value="TPR_6"/>
    <property type="match status" value="1"/>
</dbReference>
<protein>
    <submittedName>
        <fullName evidence="2">Tetratricopeptide repeat-containing protein</fullName>
    </submittedName>
</protein>
<dbReference type="Pfam" id="PF13181">
    <property type="entry name" value="TPR_8"/>
    <property type="match status" value="4"/>
</dbReference>
<dbReference type="Pfam" id="PF12895">
    <property type="entry name" value="ANAPC3"/>
    <property type="match status" value="1"/>
</dbReference>
<reference evidence="3" key="1">
    <citation type="submission" date="2016-10" db="EMBL/GenBank/DDBJ databases">
        <authorList>
            <person name="Varghese N."/>
            <person name="Submissions S."/>
        </authorList>
    </citation>
    <scope>NUCLEOTIDE SEQUENCE [LARGE SCALE GENOMIC DNA]</scope>
    <source>
        <strain evidence="3">BP1-148</strain>
    </source>
</reference>
<evidence type="ECO:0000313" key="2">
    <source>
        <dbReference type="EMBL" id="SDG83272.1"/>
    </source>
</evidence>
<proteinExistence type="predicted"/>
<dbReference type="InterPro" id="IPR019734">
    <property type="entry name" value="TPR_rpt"/>
</dbReference>
<dbReference type="SUPFAM" id="SSF81901">
    <property type="entry name" value="HCP-like"/>
    <property type="match status" value="1"/>
</dbReference>
<dbReference type="STRING" id="645274.SAMN04487901_11095"/>
<accession>A0A1G7XGD1</accession>
<gene>
    <name evidence="2" type="ORF">SAMN04487901_11095</name>
</gene>
<dbReference type="PANTHER" id="PTHR12558:SF13">
    <property type="entry name" value="CELL DIVISION CYCLE PROTEIN 27 HOMOLOG"/>
    <property type="match status" value="1"/>
</dbReference>
<dbReference type="EMBL" id="FNCQ01000010">
    <property type="protein sequence ID" value="SDG83272.1"/>
    <property type="molecule type" value="Genomic_DNA"/>
</dbReference>
<dbReference type="InterPro" id="IPR011990">
    <property type="entry name" value="TPR-like_helical_dom_sf"/>
</dbReference>
<evidence type="ECO:0000313" key="3">
    <source>
        <dbReference type="Proteomes" id="UP000198779"/>
    </source>
</evidence>
<dbReference type="PANTHER" id="PTHR12558">
    <property type="entry name" value="CELL DIVISION CYCLE 16,23,27"/>
    <property type="match status" value="1"/>
</dbReference>
<keyword evidence="1" id="KW-0802">TPR repeat</keyword>
<organism evidence="2 3">
    <name type="scientific">Prevotella communis</name>
    <dbReference type="NCBI Taxonomy" id="2913614"/>
    <lineage>
        <taxon>Bacteria</taxon>
        <taxon>Pseudomonadati</taxon>
        <taxon>Bacteroidota</taxon>
        <taxon>Bacteroidia</taxon>
        <taxon>Bacteroidales</taxon>
        <taxon>Prevotellaceae</taxon>
        <taxon>Prevotella</taxon>
    </lineage>
</organism>
<sequence length="484" mass="56270">MTNTGDKYFDSEAFHKLLDSYETSINAGEPVFMDADDLVDIADYYQYTGEKDKAEEAISLALSLSPGSSSPLTYRIHEALFQQNDPQKAWELLEQMIDKESPDYIFDRAEILISEGNIEEAEEYLEENFRDLPSDEQQDFIVDAANIFMDWRLPEKVIQWVTRGNPNDPNVKNSTEFKEILAKAFVEMGKYEDGKRIFNELIDKDPFSKKYWNALASAQFMNEDYSGAIQSSEYAIALEPEDPEGFITKANGLLRLNNFEEALKYYQRYLELEPDDEFALLHEGTCLINMLKLQEAIEVLKKAQAITTKDSSYFWDIYQELAFAYAENKEPDKAMEVMDQAEAMEYDPVQILLIRGHIFLTAEKLDEAKEAFGKAIRMSDSRKQTMLRVIVSFYDNRYVEGAYAFLQRFLTHYDEEEEGKNTEGYAYMALCCYELKKYDEFLSYLKKACEVNPAECRIAVGNMFPEDIKPENYYHYIKDKLDRE</sequence>
<dbReference type="SUPFAM" id="SSF48452">
    <property type="entry name" value="TPR-like"/>
    <property type="match status" value="1"/>
</dbReference>
<feature type="repeat" description="TPR" evidence="1">
    <location>
        <begin position="349"/>
        <end position="382"/>
    </location>
</feature>
<dbReference type="RefSeq" id="WP_091818011.1">
    <property type="nucleotide sequence ID" value="NZ_FNCQ01000010.1"/>
</dbReference>
<dbReference type="PROSITE" id="PS50005">
    <property type="entry name" value="TPR"/>
    <property type="match status" value="3"/>
</dbReference>
<name>A0A1G7XGD1_9BACT</name>
<feature type="repeat" description="TPR" evidence="1">
    <location>
        <begin position="209"/>
        <end position="242"/>
    </location>
</feature>
<dbReference type="Gene3D" id="1.25.40.10">
    <property type="entry name" value="Tetratricopeptide repeat domain"/>
    <property type="match status" value="2"/>
</dbReference>
<dbReference type="SMART" id="SM00028">
    <property type="entry name" value="TPR"/>
    <property type="match status" value="9"/>
</dbReference>
<evidence type="ECO:0000256" key="1">
    <source>
        <dbReference type="PROSITE-ProRule" id="PRU00339"/>
    </source>
</evidence>
<feature type="repeat" description="TPR" evidence="1">
    <location>
        <begin position="243"/>
        <end position="276"/>
    </location>
</feature>
<dbReference type="Proteomes" id="UP000198779">
    <property type="component" value="Unassembled WGS sequence"/>
</dbReference>